<gene>
    <name evidence="1" type="ORF">ERS450000_02198</name>
</gene>
<dbReference type="KEGG" id="nfr:ERS450000_02198"/>
<accession>A0A0H5NNX7</accession>
<reference evidence="2" key="1">
    <citation type="submission" date="2015-03" db="EMBL/GenBank/DDBJ databases">
        <authorList>
            <consortium name="Pathogen Informatics"/>
        </authorList>
    </citation>
    <scope>NUCLEOTIDE SEQUENCE [LARGE SCALE GENOMIC DNA]</scope>
    <source>
        <strain evidence="2">NCTC11134</strain>
    </source>
</reference>
<protein>
    <submittedName>
        <fullName evidence="1">Uncharacterized protein</fullName>
    </submittedName>
</protein>
<organism evidence="1 2">
    <name type="scientific">Nocardia farcinica</name>
    <dbReference type="NCBI Taxonomy" id="37329"/>
    <lineage>
        <taxon>Bacteria</taxon>
        <taxon>Bacillati</taxon>
        <taxon>Actinomycetota</taxon>
        <taxon>Actinomycetes</taxon>
        <taxon>Mycobacteriales</taxon>
        <taxon>Nocardiaceae</taxon>
        <taxon>Nocardia</taxon>
    </lineage>
</organism>
<dbReference type="AlphaFoldDB" id="A0A0H5NNX7"/>
<sequence>MDTGSAGLGSLLTALANMLASGSSISVTPPPIPTV</sequence>
<evidence type="ECO:0000313" key="2">
    <source>
        <dbReference type="Proteomes" id="UP000057820"/>
    </source>
</evidence>
<name>A0A0H5NNX7_NOCFR</name>
<proteinExistence type="predicted"/>
<dbReference type="Proteomes" id="UP000057820">
    <property type="component" value="Chromosome 1"/>
</dbReference>
<evidence type="ECO:0000313" key="1">
    <source>
        <dbReference type="EMBL" id="CRY77158.1"/>
    </source>
</evidence>
<dbReference type="EMBL" id="LN868938">
    <property type="protein sequence ID" value="CRY77158.1"/>
    <property type="molecule type" value="Genomic_DNA"/>
</dbReference>